<dbReference type="PANTHER" id="PTHR12192:SF2">
    <property type="entry name" value="GLUTATHIONE-SPECIFIC GAMMA-GLUTAMYLCYCLOTRANSFERASE 2"/>
    <property type="match status" value="1"/>
</dbReference>
<dbReference type="EC" id="4.3.2.7" evidence="1"/>
<sequence length="236" mass="26093">MARDYAAMSRPMHLTPDHVARTFRAVPDPDDALLMGWHRLDEAEIAAAARELLAARPAGPLHVFAYGSLLWKPEFEPLASRRGHVDGWHRSFCIELTTWRGTPEAPGLMMALLPGGRCTGLVQEVPEAAVVPVTEALIARETPFRELLEARRWLDVQTAEGHLRALTFYAPPVGEELRTDLTAEATARMIARACGHAGSNAEYLHETLKALGAHGIRDGRLWRLQKLVAAELDRMG</sequence>
<reference evidence="3" key="2">
    <citation type="submission" date="2020-09" db="EMBL/GenBank/DDBJ databases">
        <authorList>
            <person name="Sun Q."/>
            <person name="Kim S."/>
        </authorList>
    </citation>
    <scope>NUCLEOTIDE SEQUENCE</scope>
    <source>
        <strain evidence="3">KCTC 42650</strain>
    </source>
</reference>
<evidence type="ECO:0000256" key="1">
    <source>
        <dbReference type="ARBA" id="ARBA00012344"/>
    </source>
</evidence>
<name>A0A8J3GY59_9RHOB</name>
<dbReference type="CDD" id="cd06661">
    <property type="entry name" value="GGCT_like"/>
    <property type="match status" value="1"/>
</dbReference>
<dbReference type="InterPro" id="IPR006840">
    <property type="entry name" value="ChaC"/>
</dbReference>
<evidence type="ECO:0000313" key="4">
    <source>
        <dbReference type="Proteomes" id="UP000626220"/>
    </source>
</evidence>
<dbReference type="GO" id="GO:0061928">
    <property type="term" value="F:glutathione specific gamma-glutamylcyclotransferase activity"/>
    <property type="evidence" value="ECO:0007669"/>
    <property type="project" value="UniProtKB-EC"/>
</dbReference>
<dbReference type="AlphaFoldDB" id="A0A8J3GY59"/>
<accession>A0A8J3GY59</accession>
<evidence type="ECO:0000313" key="3">
    <source>
        <dbReference type="EMBL" id="GHF51469.1"/>
    </source>
</evidence>
<dbReference type="InterPro" id="IPR036568">
    <property type="entry name" value="GGCT-like_sf"/>
</dbReference>
<comment type="caution">
    <text evidence="3">The sequence shown here is derived from an EMBL/GenBank/DDBJ whole genome shotgun (WGS) entry which is preliminary data.</text>
</comment>
<dbReference type="GO" id="GO:0005737">
    <property type="term" value="C:cytoplasm"/>
    <property type="evidence" value="ECO:0007669"/>
    <property type="project" value="TreeGrafter"/>
</dbReference>
<dbReference type="EMBL" id="BNCJ01000005">
    <property type="protein sequence ID" value="GHF51469.1"/>
    <property type="molecule type" value="Genomic_DNA"/>
</dbReference>
<keyword evidence="4" id="KW-1185">Reference proteome</keyword>
<dbReference type="Gene3D" id="3.10.490.10">
    <property type="entry name" value="Gamma-glutamyl cyclotransferase-like"/>
    <property type="match status" value="1"/>
</dbReference>
<dbReference type="PANTHER" id="PTHR12192">
    <property type="entry name" value="CATION TRANSPORT PROTEIN CHAC-RELATED"/>
    <property type="match status" value="1"/>
</dbReference>
<keyword evidence="2" id="KW-0456">Lyase</keyword>
<evidence type="ECO:0000256" key="2">
    <source>
        <dbReference type="ARBA" id="ARBA00023239"/>
    </source>
</evidence>
<organism evidence="3 4">
    <name type="scientific">Seohaeicola zhoushanensis</name>
    <dbReference type="NCBI Taxonomy" id="1569283"/>
    <lineage>
        <taxon>Bacteria</taxon>
        <taxon>Pseudomonadati</taxon>
        <taxon>Pseudomonadota</taxon>
        <taxon>Alphaproteobacteria</taxon>
        <taxon>Rhodobacterales</taxon>
        <taxon>Roseobacteraceae</taxon>
        <taxon>Seohaeicola</taxon>
    </lineage>
</organism>
<dbReference type="Pfam" id="PF04752">
    <property type="entry name" value="ChaC"/>
    <property type="match status" value="1"/>
</dbReference>
<protein>
    <recommendedName>
        <fullName evidence="1">glutathione-specific gamma-glutamylcyclotransferase</fullName>
        <ecNumber evidence="1">4.3.2.7</ecNumber>
    </recommendedName>
</protein>
<dbReference type="InterPro" id="IPR013024">
    <property type="entry name" value="GGCT-like"/>
</dbReference>
<reference evidence="3" key="1">
    <citation type="journal article" date="2014" name="Int. J. Syst. Evol. Microbiol.">
        <title>Complete genome sequence of Corynebacterium casei LMG S-19264T (=DSM 44701T), isolated from a smear-ripened cheese.</title>
        <authorList>
            <consortium name="US DOE Joint Genome Institute (JGI-PGF)"/>
            <person name="Walter F."/>
            <person name="Albersmeier A."/>
            <person name="Kalinowski J."/>
            <person name="Ruckert C."/>
        </authorList>
    </citation>
    <scope>NUCLEOTIDE SEQUENCE</scope>
    <source>
        <strain evidence="3">KCTC 42650</strain>
    </source>
</reference>
<dbReference type="Proteomes" id="UP000626220">
    <property type="component" value="Unassembled WGS sequence"/>
</dbReference>
<dbReference type="SUPFAM" id="SSF110857">
    <property type="entry name" value="Gamma-glutamyl cyclotransferase-like"/>
    <property type="match status" value="1"/>
</dbReference>
<gene>
    <name evidence="3" type="ORF">GCM10017056_23980</name>
</gene>
<dbReference type="GO" id="GO:0006751">
    <property type="term" value="P:glutathione catabolic process"/>
    <property type="evidence" value="ECO:0007669"/>
    <property type="project" value="InterPro"/>
</dbReference>
<proteinExistence type="predicted"/>